<evidence type="ECO:0000256" key="7">
    <source>
        <dbReference type="ARBA" id="ARBA00023163"/>
    </source>
</evidence>
<organism evidence="12">
    <name type="scientific">Physcomitrium patens</name>
    <name type="common">Spreading-leaved earth moss</name>
    <name type="synonym">Physcomitrella patens</name>
    <dbReference type="NCBI Taxonomy" id="3218"/>
    <lineage>
        <taxon>Eukaryota</taxon>
        <taxon>Viridiplantae</taxon>
        <taxon>Streptophyta</taxon>
        <taxon>Embryophyta</taxon>
        <taxon>Bryophyta</taxon>
        <taxon>Bryophytina</taxon>
        <taxon>Bryopsida</taxon>
        <taxon>Funariidae</taxon>
        <taxon>Funariales</taxon>
        <taxon>Funariaceae</taxon>
        <taxon>Physcomitrium</taxon>
    </lineage>
</organism>
<dbReference type="FunFam" id="3.30.160.60:FF:000100">
    <property type="entry name" value="Zinc finger 45-like"/>
    <property type="match status" value="1"/>
</dbReference>
<evidence type="ECO:0000256" key="10">
    <source>
        <dbReference type="SAM" id="MobiDB-lite"/>
    </source>
</evidence>
<reference evidence="12 14" key="2">
    <citation type="journal article" date="2018" name="Plant J.">
        <title>The Physcomitrella patens chromosome-scale assembly reveals moss genome structure and evolution.</title>
        <authorList>
            <person name="Lang D."/>
            <person name="Ullrich K.K."/>
            <person name="Murat F."/>
            <person name="Fuchs J."/>
            <person name="Jenkins J."/>
            <person name="Haas F.B."/>
            <person name="Piednoel M."/>
            <person name="Gundlach H."/>
            <person name="Van Bel M."/>
            <person name="Meyberg R."/>
            <person name="Vives C."/>
            <person name="Morata J."/>
            <person name="Symeonidi A."/>
            <person name="Hiss M."/>
            <person name="Muchero W."/>
            <person name="Kamisugi Y."/>
            <person name="Saleh O."/>
            <person name="Blanc G."/>
            <person name="Decker E.L."/>
            <person name="van Gessel N."/>
            <person name="Grimwood J."/>
            <person name="Hayes R.D."/>
            <person name="Graham S.W."/>
            <person name="Gunter L.E."/>
            <person name="McDaniel S.F."/>
            <person name="Hoernstein S.N.W."/>
            <person name="Larsson A."/>
            <person name="Li F.W."/>
            <person name="Perroud P.F."/>
            <person name="Phillips J."/>
            <person name="Ranjan P."/>
            <person name="Rokshar D.S."/>
            <person name="Rothfels C.J."/>
            <person name="Schneider L."/>
            <person name="Shu S."/>
            <person name="Stevenson D.W."/>
            <person name="Thummler F."/>
            <person name="Tillich M."/>
            <person name="Villarreal Aguilar J.C."/>
            <person name="Widiez T."/>
            <person name="Wong G.K."/>
            <person name="Wymore A."/>
            <person name="Zhang Y."/>
            <person name="Zimmer A.D."/>
            <person name="Quatrano R.S."/>
            <person name="Mayer K.F.X."/>
            <person name="Goodstein D."/>
            <person name="Casacuberta J.M."/>
            <person name="Vandepoele K."/>
            <person name="Reski R."/>
            <person name="Cuming A.C."/>
            <person name="Tuskan G.A."/>
            <person name="Maumus F."/>
            <person name="Salse J."/>
            <person name="Schmutz J."/>
            <person name="Rensing S.A."/>
        </authorList>
    </citation>
    <scope>NUCLEOTIDE SEQUENCE [LARGE SCALE GENOMIC DNA]</scope>
    <source>
        <strain evidence="13 14">cv. Gransden 2004</strain>
    </source>
</reference>
<proteinExistence type="predicted"/>
<evidence type="ECO:0000256" key="1">
    <source>
        <dbReference type="ARBA" id="ARBA00004123"/>
    </source>
</evidence>
<keyword evidence="14" id="KW-1185">Reference proteome</keyword>
<keyword evidence="4 9" id="KW-0863">Zinc-finger</keyword>
<dbReference type="SUPFAM" id="SSF57667">
    <property type="entry name" value="beta-beta-alpha zinc fingers"/>
    <property type="match status" value="1"/>
</dbReference>
<evidence type="ECO:0000259" key="11">
    <source>
        <dbReference type="PROSITE" id="PS50157"/>
    </source>
</evidence>
<sequence>MQGASQQQSSSPSNDSLLTFAFLGQHLRQFSNTVPLHPHQNQLLQSLPLDFALGVNAQEQAQAHQNHRSHSQLVPIGGSGGGGIRSGDRMGEMLQHLQHGNMASNFDQLQFSSQLMNSNFSENLSCQSTVDQNVQTIMEHLSMLQERISQLQALVPLISHTAHSQIEGNTVAQQQAASAAVVSIISQLAMVAIGLLPQSFENSGGQGNQSAELPLSQLLQASVGQQSNFFQQDTVGEPLRAPQRCSSLGTSMGNNFGTPAEVVSGVGAGVNSSVLSDNCGLRFPSGGTSFPGLNSDGDLTGPQNLSGQPSAGRGSSGTLLQNQICSGGGKDLGSVAGGGKRRRVANKDSNLLDNSLAAGTNTFISNELGGVSGGLENLDTESRSDDDSDGDGDGENIIPGSFDLVEMNASEILAEHTHFCEICGKGFKRDANLRMHMRGHGDEYKTPAALARPDKDYPDTSATRLRRYSCPCVGCKRNKEHRKFQPLKTMLCVKNHYRRSHCPKVLTCQKCMTKKFSVVADLKTHEKHCGRERWQCSCGTTFSRKDKLFGHINLFAGHTPVVVVMQESEAGGGGGGNSAQDNQGSPNSGSFGSENNASRRFFD</sequence>
<evidence type="ECO:0000256" key="2">
    <source>
        <dbReference type="ARBA" id="ARBA00022723"/>
    </source>
</evidence>
<dbReference type="PANTHER" id="PTHR46352">
    <property type="entry name" value="PROTEIN SENSITIVE TO PROTON RHIZOTOXICITY 1"/>
    <property type="match status" value="1"/>
</dbReference>
<accession>A0A2K1KNZ4</accession>
<dbReference type="InterPro" id="IPR036236">
    <property type="entry name" value="Znf_C2H2_sf"/>
</dbReference>
<keyword evidence="7" id="KW-0804">Transcription</keyword>
<dbReference type="Gene3D" id="3.30.160.60">
    <property type="entry name" value="Classic Zinc Finger"/>
    <property type="match status" value="1"/>
</dbReference>
<dbReference type="Gramene" id="Pp3c4_17700V3.1">
    <property type="protein sequence ID" value="Pp3c4_17700V3.1"/>
    <property type="gene ID" value="Pp3c4_17700"/>
</dbReference>
<evidence type="ECO:0000256" key="9">
    <source>
        <dbReference type="PROSITE-ProRule" id="PRU00042"/>
    </source>
</evidence>
<dbReference type="Proteomes" id="UP000006727">
    <property type="component" value="Chromosome 4"/>
</dbReference>
<dbReference type="RefSeq" id="XP_024373737.1">
    <property type="nucleotide sequence ID" value="XM_024517969.2"/>
</dbReference>
<evidence type="ECO:0000256" key="8">
    <source>
        <dbReference type="ARBA" id="ARBA00023242"/>
    </source>
</evidence>
<comment type="subcellular location">
    <subcellularLocation>
        <location evidence="1">Nucleus</location>
    </subcellularLocation>
</comment>
<feature type="region of interest" description="Disordered" evidence="10">
    <location>
        <begin position="369"/>
        <end position="396"/>
    </location>
</feature>
<feature type="compositionally biased region" description="Polar residues" evidence="10">
    <location>
        <begin position="578"/>
        <end position="603"/>
    </location>
</feature>
<dbReference type="EnsemblPlants" id="Pp3c4_17700V3.2">
    <property type="protein sequence ID" value="Pp3c4_17700V3.2"/>
    <property type="gene ID" value="Pp3c4_17700"/>
</dbReference>
<protein>
    <recommendedName>
        <fullName evidence="11">C2H2-type domain-containing protein</fullName>
    </recommendedName>
</protein>
<dbReference type="GO" id="GO:0010044">
    <property type="term" value="P:response to aluminum ion"/>
    <property type="evidence" value="ECO:0007669"/>
    <property type="project" value="InterPro"/>
</dbReference>
<dbReference type="AlphaFoldDB" id="A0A2K1KNZ4"/>
<dbReference type="Pfam" id="PF23115">
    <property type="entry name" value="zf-C2H2_STOP2_3rd"/>
    <property type="match status" value="1"/>
</dbReference>
<dbReference type="GO" id="GO:0010447">
    <property type="term" value="P:response to acidic pH"/>
    <property type="evidence" value="ECO:0007669"/>
    <property type="project" value="InterPro"/>
</dbReference>
<evidence type="ECO:0000256" key="6">
    <source>
        <dbReference type="ARBA" id="ARBA00023015"/>
    </source>
</evidence>
<dbReference type="InterPro" id="IPR059161">
    <property type="entry name" value="Znf-C2H2_STOP1/2_3rd"/>
</dbReference>
<feature type="domain" description="C2H2-type" evidence="11">
    <location>
        <begin position="418"/>
        <end position="445"/>
    </location>
</feature>
<keyword evidence="5" id="KW-0862">Zinc</keyword>
<dbReference type="OrthoDB" id="8113227at2759"/>
<keyword evidence="3" id="KW-0677">Repeat</keyword>
<feature type="region of interest" description="Disordered" evidence="10">
    <location>
        <begin position="568"/>
        <end position="603"/>
    </location>
</feature>
<dbReference type="EMBL" id="ABEU02000004">
    <property type="protein sequence ID" value="PNR55481.1"/>
    <property type="molecule type" value="Genomic_DNA"/>
</dbReference>
<reference evidence="13" key="3">
    <citation type="submission" date="2020-12" db="UniProtKB">
        <authorList>
            <consortium name="EnsemblPlants"/>
        </authorList>
    </citation>
    <scope>IDENTIFICATION</scope>
</reference>
<reference evidence="12 14" key="1">
    <citation type="journal article" date="2008" name="Science">
        <title>The Physcomitrella genome reveals evolutionary insights into the conquest of land by plants.</title>
        <authorList>
            <person name="Rensing S."/>
            <person name="Lang D."/>
            <person name="Zimmer A."/>
            <person name="Terry A."/>
            <person name="Salamov A."/>
            <person name="Shapiro H."/>
            <person name="Nishiyama T."/>
            <person name="Perroud P.-F."/>
            <person name="Lindquist E."/>
            <person name="Kamisugi Y."/>
            <person name="Tanahashi T."/>
            <person name="Sakakibara K."/>
            <person name="Fujita T."/>
            <person name="Oishi K."/>
            <person name="Shin-I T."/>
            <person name="Kuroki Y."/>
            <person name="Toyoda A."/>
            <person name="Suzuki Y."/>
            <person name="Hashimoto A."/>
            <person name="Yamaguchi K."/>
            <person name="Sugano A."/>
            <person name="Kohara Y."/>
            <person name="Fujiyama A."/>
            <person name="Anterola A."/>
            <person name="Aoki S."/>
            <person name="Ashton N."/>
            <person name="Barbazuk W.B."/>
            <person name="Barker E."/>
            <person name="Bennetzen J."/>
            <person name="Bezanilla M."/>
            <person name="Blankenship R."/>
            <person name="Cho S.H."/>
            <person name="Dutcher S."/>
            <person name="Estelle M."/>
            <person name="Fawcett J.A."/>
            <person name="Gundlach H."/>
            <person name="Hanada K."/>
            <person name="Heyl A."/>
            <person name="Hicks K.A."/>
            <person name="Hugh J."/>
            <person name="Lohr M."/>
            <person name="Mayer K."/>
            <person name="Melkozernov A."/>
            <person name="Murata T."/>
            <person name="Nelson D."/>
            <person name="Pils B."/>
            <person name="Prigge M."/>
            <person name="Reiss B."/>
            <person name="Renner T."/>
            <person name="Rombauts S."/>
            <person name="Rushton P."/>
            <person name="Sanderfoot A."/>
            <person name="Schween G."/>
            <person name="Shiu S.-H."/>
            <person name="Stueber K."/>
            <person name="Theodoulou F.L."/>
            <person name="Tu H."/>
            <person name="Van de Peer Y."/>
            <person name="Verrier P.J."/>
            <person name="Waters E."/>
            <person name="Wood A."/>
            <person name="Yang L."/>
            <person name="Cove D."/>
            <person name="Cuming A."/>
            <person name="Hasebe M."/>
            <person name="Lucas S."/>
            <person name="Mishler D.B."/>
            <person name="Reski R."/>
            <person name="Grigoriev I."/>
            <person name="Quatrano R.S."/>
            <person name="Boore J.L."/>
        </authorList>
    </citation>
    <scope>NUCLEOTIDE SEQUENCE [LARGE SCALE GENOMIC DNA]</scope>
    <source>
        <strain evidence="13 14">cv. Gransden 2004</strain>
    </source>
</reference>
<evidence type="ECO:0000256" key="5">
    <source>
        <dbReference type="ARBA" id="ARBA00022833"/>
    </source>
</evidence>
<dbReference type="EnsemblPlants" id="Pp3c4_17700V3.1">
    <property type="protein sequence ID" value="Pp3c4_17700V3.1"/>
    <property type="gene ID" value="Pp3c4_17700"/>
</dbReference>
<dbReference type="PaxDb" id="3218-PP1S13_145V6.1"/>
<dbReference type="Gramene" id="Pp3c4_17700V3.2">
    <property type="protein sequence ID" value="Pp3c4_17700V3.2"/>
    <property type="gene ID" value="Pp3c4_17700"/>
</dbReference>
<keyword evidence="2" id="KW-0479">Metal-binding</keyword>
<dbReference type="GO" id="GO:0008270">
    <property type="term" value="F:zinc ion binding"/>
    <property type="evidence" value="ECO:0007669"/>
    <property type="project" value="UniProtKB-KW"/>
</dbReference>
<gene>
    <name evidence="13" type="primary">LOC112281445</name>
    <name evidence="12" type="ORF">PHYPA_006378</name>
</gene>
<evidence type="ECO:0000256" key="4">
    <source>
        <dbReference type="ARBA" id="ARBA00022771"/>
    </source>
</evidence>
<dbReference type="STRING" id="3218.A0A2K1KNZ4"/>
<dbReference type="PROSITE" id="PS50157">
    <property type="entry name" value="ZINC_FINGER_C2H2_2"/>
    <property type="match status" value="1"/>
</dbReference>
<name>A0A2K1KNZ4_PHYPA</name>
<keyword evidence="6" id="KW-0805">Transcription regulation</keyword>
<dbReference type="GeneID" id="112281445"/>
<dbReference type="InterPro" id="IPR013087">
    <property type="entry name" value="Znf_C2H2_type"/>
</dbReference>
<evidence type="ECO:0000313" key="13">
    <source>
        <dbReference type="EnsemblPlants" id="Pp3c4_17700V3.1"/>
    </source>
</evidence>
<dbReference type="InterPro" id="IPR058196">
    <property type="entry name" value="zf-C2H2_STOP1/2_C"/>
</dbReference>
<evidence type="ECO:0000313" key="14">
    <source>
        <dbReference type="Proteomes" id="UP000006727"/>
    </source>
</evidence>
<dbReference type="SMART" id="SM00355">
    <property type="entry name" value="ZnF_C2H2"/>
    <property type="match status" value="3"/>
</dbReference>
<keyword evidence="8" id="KW-0539">Nucleus</keyword>
<dbReference type="RefSeq" id="XP_024373736.1">
    <property type="nucleotide sequence ID" value="XM_024517968.2"/>
</dbReference>
<evidence type="ECO:0000256" key="3">
    <source>
        <dbReference type="ARBA" id="ARBA00022737"/>
    </source>
</evidence>
<dbReference type="PROSITE" id="PS00028">
    <property type="entry name" value="ZINC_FINGER_C2H2_1"/>
    <property type="match status" value="1"/>
</dbReference>
<feature type="region of interest" description="Disordered" evidence="10">
    <location>
        <begin position="290"/>
        <end position="320"/>
    </location>
</feature>
<dbReference type="InterPro" id="IPR044300">
    <property type="entry name" value="STOP1/2"/>
</dbReference>
<evidence type="ECO:0000313" key="12">
    <source>
        <dbReference type="EMBL" id="PNR55481.1"/>
    </source>
</evidence>
<dbReference type="PANTHER" id="PTHR46352:SF1">
    <property type="entry name" value="PROTEIN SENSITIVE TO PROTON RHIZOTOXICITY 1"/>
    <property type="match status" value="1"/>
</dbReference>
<dbReference type="Pfam" id="PF23118">
    <property type="entry name" value="zf-C2H2_STOP2_C"/>
    <property type="match status" value="1"/>
</dbReference>